<organism evidence="2 3">
    <name type="scientific">Paramecium primaurelia</name>
    <dbReference type="NCBI Taxonomy" id="5886"/>
    <lineage>
        <taxon>Eukaryota</taxon>
        <taxon>Sar</taxon>
        <taxon>Alveolata</taxon>
        <taxon>Ciliophora</taxon>
        <taxon>Intramacronucleata</taxon>
        <taxon>Oligohymenophorea</taxon>
        <taxon>Peniculida</taxon>
        <taxon>Parameciidae</taxon>
        <taxon>Paramecium</taxon>
    </lineage>
</organism>
<dbReference type="PROSITE" id="PS50011">
    <property type="entry name" value="PROTEIN_KINASE_DOM"/>
    <property type="match status" value="1"/>
</dbReference>
<dbReference type="Proteomes" id="UP000688137">
    <property type="component" value="Unassembled WGS sequence"/>
</dbReference>
<dbReference type="PROSITE" id="PS00108">
    <property type="entry name" value="PROTEIN_KINASE_ST"/>
    <property type="match status" value="1"/>
</dbReference>
<comment type="caution">
    <text evidence="2">The sequence shown here is derived from an EMBL/GenBank/DDBJ whole genome shotgun (WGS) entry which is preliminary data.</text>
</comment>
<dbReference type="AlphaFoldDB" id="A0A8S1LF39"/>
<feature type="domain" description="Protein kinase" evidence="1">
    <location>
        <begin position="153"/>
        <end position="419"/>
    </location>
</feature>
<proteinExistence type="predicted"/>
<dbReference type="EMBL" id="CAJJDM010000035">
    <property type="protein sequence ID" value="CAD8064632.1"/>
    <property type="molecule type" value="Genomic_DNA"/>
</dbReference>
<evidence type="ECO:0000259" key="1">
    <source>
        <dbReference type="PROSITE" id="PS50011"/>
    </source>
</evidence>
<gene>
    <name evidence="2" type="ORF">PPRIM_AZ9-3.1.T0360223</name>
</gene>
<dbReference type="SMART" id="SM00220">
    <property type="entry name" value="S_TKc"/>
    <property type="match status" value="1"/>
</dbReference>
<evidence type="ECO:0000313" key="3">
    <source>
        <dbReference type="Proteomes" id="UP000688137"/>
    </source>
</evidence>
<protein>
    <recommendedName>
        <fullName evidence="1">Protein kinase domain-containing protein</fullName>
    </recommendedName>
</protein>
<dbReference type="InterPro" id="IPR008271">
    <property type="entry name" value="Ser/Thr_kinase_AS"/>
</dbReference>
<dbReference type="GO" id="GO:0005524">
    <property type="term" value="F:ATP binding"/>
    <property type="evidence" value="ECO:0007669"/>
    <property type="project" value="InterPro"/>
</dbReference>
<accession>A0A8S1LF39</accession>
<keyword evidence="3" id="KW-1185">Reference proteome</keyword>
<evidence type="ECO:0000313" key="2">
    <source>
        <dbReference type="EMBL" id="CAD8064632.1"/>
    </source>
</evidence>
<dbReference type="GO" id="GO:0004672">
    <property type="term" value="F:protein kinase activity"/>
    <property type="evidence" value="ECO:0007669"/>
    <property type="project" value="InterPro"/>
</dbReference>
<name>A0A8S1LF39_PARPR</name>
<sequence>MIKTKNIVQIEKIDNTDWPIFKCDQSHNNIFWDKKNDQKLDTNQIIIKDNLFRIGKNKSIPKQYTYLLMKSGILIYQDSKIKGKIQLNLKILIKKIELTNEEDQLQQKIVAIRIQKYQNCFIYIWNPENQTCTINWYKKLAQFCVSQNFEGFYKIIEPIDQGAFSSVFLVSQLMPEEQRNKKFAAKIYSQSLQQKISAKQMKDFVTSECQILKIAKSEFIVELFEVIQLEDVIILILEYIQGGTLSNLIKQNEIHELMSSEICHQIILGLKEVHRCGYVHRDIKLDNILISQFNPIQVKIIDFGFAEKINKNQLINKQGTPGYIAPELFDLAPYTENCEIFSLGILFYILLCGNFPFRSTNYEVLLERNKQCQIRLQLDEWKNISSSAQRMVQRMLEKDPIRRITFSELTILLELHISNLKSKGSHLRQNLNQSANSSNIRGITYEIIEKSPSKLVQAIKDNDDDDIGLDENSLNNNNIWNLQQSCKYYNKQKWITQ</sequence>
<reference evidence="2" key="1">
    <citation type="submission" date="2021-01" db="EMBL/GenBank/DDBJ databases">
        <authorList>
            <consortium name="Genoscope - CEA"/>
            <person name="William W."/>
        </authorList>
    </citation>
    <scope>NUCLEOTIDE SEQUENCE</scope>
</reference>
<dbReference type="InterPro" id="IPR000719">
    <property type="entry name" value="Prot_kinase_dom"/>
</dbReference>
<dbReference type="Pfam" id="PF00069">
    <property type="entry name" value="Pkinase"/>
    <property type="match status" value="1"/>
</dbReference>
<dbReference type="OMA" id="MSSEICH"/>
<dbReference type="PANTHER" id="PTHR24347">
    <property type="entry name" value="SERINE/THREONINE-PROTEIN KINASE"/>
    <property type="match status" value="1"/>
</dbReference>